<proteinExistence type="predicted"/>
<organism evidence="2 3">
    <name type="scientific">Paucilactobacillus wasatchensis</name>
    <dbReference type="NCBI Taxonomy" id="1335616"/>
    <lineage>
        <taxon>Bacteria</taxon>
        <taxon>Bacillati</taxon>
        <taxon>Bacillota</taxon>
        <taxon>Bacilli</taxon>
        <taxon>Lactobacillales</taxon>
        <taxon>Lactobacillaceae</taxon>
        <taxon>Paucilactobacillus</taxon>
    </lineage>
</organism>
<dbReference type="AlphaFoldDB" id="A0A0D1A949"/>
<keyword evidence="1" id="KW-0472">Membrane</keyword>
<evidence type="ECO:0000313" key="2">
    <source>
        <dbReference type="EMBL" id="KIS04350.1"/>
    </source>
</evidence>
<comment type="caution">
    <text evidence="2">The sequence shown here is derived from an EMBL/GenBank/DDBJ whole genome shotgun (WGS) entry which is preliminary data.</text>
</comment>
<feature type="transmembrane region" description="Helical" evidence="1">
    <location>
        <begin position="6"/>
        <end position="23"/>
    </location>
</feature>
<dbReference type="EMBL" id="AWTT01000001">
    <property type="protein sequence ID" value="KIS04350.1"/>
    <property type="molecule type" value="Genomic_DNA"/>
</dbReference>
<dbReference type="RefSeq" id="WP_156126970.1">
    <property type="nucleotide sequence ID" value="NZ_AWTT01000001.1"/>
</dbReference>
<name>A0A0D1A949_9LACO</name>
<sequence>MKLKQIIQIGFSIAGIIGSLFLLKKRFASLKEQMITIKDKHELKKENG</sequence>
<keyword evidence="3" id="KW-1185">Reference proteome</keyword>
<gene>
    <name evidence="2" type="ORF">WDC_0087</name>
</gene>
<accession>A0A0D1A949</accession>
<dbReference type="PATRIC" id="fig|1335616.4.peg.87"/>
<keyword evidence="1" id="KW-1133">Transmembrane helix</keyword>
<evidence type="ECO:0000256" key="1">
    <source>
        <dbReference type="SAM" id="Phobius"/>
    </source>
</evidence>
<dbReference type="Proteomes" id="UP000032279">
    <property type="component" value="Unassembled WGS sequence"/>
</dbReference>
<protein>
    <submittedName>
        <fullName evidence="2">Uncharacterized protein</fullName>
    </submittedName>
</protein>
<reference evidence="2 3" key="1">
    <citation type="submission" date="2013-08" db="EMBL/GenBank/DDBJ databases">
        <title>Lactobacillus wasatchii sp. WDC04, a late gas producing bacteria isolated from aged chedder cheese.</title>
        <authorList>
            <person name="Oberg C.J."/>
            <person name="Culumber M."/>
            <person name="McMahon D.J."/>
            <person name="Broadbent J.R."/>
            <person name="Oberg T.S."/>
            <person name="Ortaki F."/>
        </authorList>
    </citation>
    <scope>NUCLEOTIDE SEQUENCE [LARGE SCALE GENOMIC DNA]</scope>
    <source>
        <strain evidence="2 3">WDC04</strain>
    </source>
</reference>
<evidence type="ECO:0000313" key="3">
    <source>
        <dbReference type="Proteomes" id="UP000032279"/>
    </source>
</evidence>
<keyword evidence="1" id="KW-0812">Transmembrane</keyword>